<evidence type="ECO:0000313" key="2">
    <source>
        <dbReference type="Proteomes" id="UP001054945"/>
    </source>
</evidence>
<sequence>PPNVSKSIVKPMHTTAVMREKYGIAETNKQHFSKLQYIEEQARIPLHTTVPGIDLKKADTPTAQLKSEILTIIVERYPSKEWIHVYTDSSQKSEVCSAGFFSSVAQGSISVCEFASN</sequence>
<accession>A0AAV4V685</accession>
<name>A0AAV4V685_CAEEX</name>
<dbReference type="Proteomes" id="UP001054945">
    <property type="component" value="Unassembled WGS sequence"/>
</dbReference>
<dbReference type="AlphaFoldDB" id="A0AAV4V685"/>
<reference evidence="1 2" key="1">
    <citation type="submission" date="2021-06" db="EMBL/GenBank/DDBJ databases">
        <title>Caerostris extrusa draft genome.</title>
        <authorList>
            <person name="Kono N."/>
            <person name="Arakawa K."/>
        </authorList>
    </citation>
    <scope>NUCLEOTIDE SEQUENCE [LARGE SCALE GENOMIC DNA]</scope>
</reference>
<evidence type="ECO:0000313" key="1">
    <source>
        <dbReference type="EMBL" id="GIY65558.1"/>
    </source>
</evidence>
<comment type="caution">
    <text evidence="1">The sequence shown here is derived from an EMBL/GenBank/DDBJ whole genome shotgun (WGS) entry which is preliminary data.</text>
</comment>
<dbReference type="EMBL" id="BPLR01014004">
    <property type="protein sequence ID" value="GIY65558.1"/>
    <property type="molecule type" value="Genomic_DNA"/>
</dbReference>
<feature type="non-terminal residue" evidence="1">
    <location>
        <position position="1"/>
    </location>
</feature>
<keyword evidence="2" id="KW-1185">Reference proteome</keyword>
<organism evidence="1 2">
    <name type="scientific">Caerostris extrusa</name>
    <name type="common">Bark spider</name>
    <name type="synonym">Caerostris bankana</name>
    <dbReference type="NCBI Taxonomy" id="172846"/>
    <lineage>
        <taxon>Eukaryota</taxon>
        <taxon>Metazoa</taxon>
        <taxon>Ecdysozoa</taxon>
        <taxon>Arthropoda</taxon>
        <taxon>Chelicerata</taxon>
        <taxon>Arachnida</taxon>
        <taxon>Araneae</taxon>
        <taxon>Araneomorphae</taxon>
        <taxon>Entelegynae</taxon>
        <taxon>Araneoidea</taxon>
        <taxon>Araneidae</taxon>
        <taxon>Caerostris</taxon>
    </lineage>
</organism>
<proteinExistence type="predicted"/>
<gene>
    <name evidence="1" type="ORF">CEXT_315671</name>
</gene>
<protein>
    <submittedName>
        <fullName evidence="1">Uncharacterized protein</fullName>
    </submittedName>
</protein>